<reference evidence="1" key="1">
    <citation type="submission" date="2021-02" db="EMBL/GenBank/DDBJ databases">
        <authorList>
            <consortium name="DOE Joint Genome Institute"/>
            <person name="Ahrendt S."/>
            <person name="Looney B.P."/>
            <person name="Miyauchi S."/>
            <person name="Morin E."/>
            <person name="Drula E."/>
            <person name="Courty P.E."/>
            <person name="Chicoki N."/>
            <person name="Fauchery L."/>
            <person name="Kohler A."/>
            <person name="Kuo A."/>
            <person name="Labutti K."/>
            <person name="Pangilinan J."/>
            <person name="Lipzen A."/>
            <person name="Riley R."/>
            <person name="Andreopoulos W."/>
            <person name="He G."/>
            <person name="Johnson J."/>
            <person name="Barry K.W."/>
            <person name="Grigoriev I.V."/>
            <person name="Nagy L."/>
            <person name="Hibbett D."/>
            <person name="Henrissat B."/>
            <person name="Matheny P.B."/>
            <person name="Labbe J."/>
            <person name="Martin F."/>
        </authorList>
    </citation>
    <scope>NUCLEOTIDE SEQUENCE</scope>
    <source>
        <strain evidence="1">FP105234-sp</strain>
    </source>
</reference>
<proteinExistence type="predicted"/>
<accession>A0ACB8RXB2</accession>
<gene>
    <name evidence="1" type="ORF">FA95DRAFT_1557970</name>
</gene>
<comment type="caution">
    <text evidence="1">The sequence shown here is derived from an EMBL/GenBank/DDBJ whole genome shotgun (WGS) entry which is preliminary data.</text>
</comment>
<dbReference type="Proteomes" id="UP000814033">
    <property type="component" value="Unassembled WGS sequence"/>
</dbReference>
<reference evidence="1" key="2">
    <citation type="journal article" date="2022" name="New Phytol.">
        <title>Evolutionary transition to the ectomycorrhizal habit in the genomes of a hyperdiverse lineage of mushroom-forming fungi.</title>
        <authorList>
            <person name="Looney B."/>
            <person name="Miyauchi S."/>
            <person name="Morin E."/>
            <person name="Drula E."/>
            <person name="Courty P.E."/>
            <person name="Kohler A."/>
            <person name="Kuo A."/>
            <person name="LaButti K."/>
            <person name="Pangilinan J."/>
            <person name="Lipzen A."/>
            <person name="Riley R."/>
            <person name="Andreopoulos W."/>
            <person name="He G."/>
            <person name="Johnson J."/>
            <person name="Nolan M."/>
            <person name="Tritt A."/>
            <person name="Barry K.W."/>
            <person name="Grigoriev I.V."/>
            <person name="Nagy L.G."/>
            <person name="Hibbett D."/>
            <person name="Henrissat B."/>
            <person name="Matheny P.B."/>
            <person name="Labbe J."/>
            <person name="Martin F.M."/>
        </authorList>
    </citation>
    <scope>NUCLEOTIDE SEQUENCE</scope>
    <source>
        <strain evidence="1">FP105234-sp</strain>
    </source>
</reference>
<evidence type="ECO:0000313" key="2">
    <source>
        <dbReference type="Proteomes" id="UP000814033"/>
    </source>
</evidence>
<organism evidence="1 2">
    <name type="scientific">Auriscalpium vulgare</name>
    <dbReference type="NCBI Taxonomy" id="40419"/>
    <lineage>
        <taxon>Eukaryota</taxon>
        <taxon>Fungi</taxon>
        <taxon>Dikarya</taxon>
        <taxon>Basidiomycota</taxon>
        <taxon>Agaricomycotina</taxon>
        <taxon>Agaricomycetes</taxon>
        <taxon>Russulales</taxon>
        <taxon>Auriscalpiaceae</taxon>
        <taxon>Auriscalpium</taxon>
    </lineage>
</organism>
<evidence type="ECO:0000313" key="1">
    <source>
        <dbReference type="EMBL" id="KAI0048471.1"/>
    </source>
</evidence>
<sequence length="248" mass="26516">MPSTLSGPSFLSERQRDLDYSTSRLVGAEKSEENDDAEGMPAPSSHPPSPSTAQYNGRSSARLAGKKRPSGSLPEATQADASQFPLASVRFSKNTDVSFLTTCQKPCDRCSRVGIECLISTNTACISCQRKKQNCSFSPGRGAGPRSKGRTTNHGRPVGGPARTAAGQGQKRQRVTYVGLPPNHARTQGLSSSRDARTEGSSSSHNAPPRAEEQDENTRRLIAIERNTARMVELLAQLLAQSTGSSRS</sequence>
<dbReference type="EMBL" id="MU275886">
    <property type="protein sequence ID" value="KAI0048471.1"/>
    <property type="molecule type" value="Genomic_DNA"/>
</dbReference>
<protein>
    <submittedName>
        <fullName evidence="1">Uncharacterized protein</fullName>
    </submittedName>
</protein>
<name>A0ACB8RXB2_9AGAM</name>
<keyword evidence="2" id="KW-1185">Reference proteome</keyword>